<evidence type="ECO:0000256" key="2">
    <source>
        <dbReference type="SAM" id="MobiDB-lite"/>
    </source>
</evidence>
<feature type="compositionally biased region" description="Basic and acidic residues" evidence="2">
    <location>
        <begin position="78"/>
        <end position="95"/>
    </location>
</feature>
<gene>
    <name evidence="4" type="ORF">OJ996_15415</name>
</gene>
<dbReference type="PANTHER" id="PTHR48027">
    <property type="entry name" value="HETEROGENEOUS NUCLEAR RIBONUCLEOPROTEIN 87F-RELATED"/>
    <property type="match status" value="1"/>
</dbReference>
<keyword evidence="1" id="KW-0694">RNA-binding</keyword>
<feature type="domain" description="RRM" evidence="3">
    <location>
        <begin position="2"/>
        <end position="80"/>
    </location>
</feature>
<dbReference type="InterPro" id="IPR012677">
    <property type="entry name" value="Nucleotide-bd_a/b_plait_sf"/>
</dbReference>
<evidence type="ECO:0000256" key="1">
    <source>
        <dbReference type="ARBA" id="ARBA00022884"/>
    </source>
</evidence>
<feature type="compositionally biased region" description="Gly residues" evidence="2">
    <location>
        <begin position="96"/>
        <end position="128"/>
    </location>
</feature>
<dbReference type="InterPro" id="IPR035979">
    <property type="entry name" value="RBD_domain_sf"/>
</dbReference>
<sequence>MSKMYVGNLPFSASEDELREAFGQFGPVSEVSLVMDRETGRPRGFAFVTMGTKEAMEAAIRGLDGKDFGGRNLTVNEARPREERPSFGGGGDRRGGGGGGYGGDRRGGGGGGGGYGERRGGGGGGRGGYSDDRRGGGGGGRW</sequence>
<feature type="region of interest" description="Disordered" evidence="2">
    <location>
        <begin position="66"/>
        <end position="142"/>
    </location>
</feature>
<dbReference type="SUPFAM" id="SSF54928">
    <property type="entry name" value="RNA-binding domain, RBD"/>
    <property type="match status" value="1"/>
</dbReference>
<dbReference type="Pfam" id="PF00076">
    <property type="entry name" value="RRM_1"/>
    <property type="match status" value="1"/>
</dbReference>
<organism evidence="4 5">
    <name type="scientific">Luteolibacter rhizosphaerae</name>
    <dbReference type="NCBI Taxonomy" id="2989719"/>
    <lineage>
        <taxon>Bacteria</taxon>
        <taxon>Pseudomonadati</taxon>
        <taxon>Verrucomicrobiota</taxon>
        <taxon>Verrucomicrobiia</taxon>
        <taxon>Verrucomicrobiales</taxon>
        <taxon>Verrucomicrobiaceae</taxon>
        <taxon>Luteolibacter</taxon>
    </lineage>
</organism>
<dbReference type="RefSeq" id="WP_264514515.1">
    <property type="nucleotide sequence ID" value="NZ_JAPDDR010000007.1"/>
</dbReference>
<dbReference type="EMBL" id="JAPDDR010000007">
    <property type="protein sequence ID" value="MCW1914977.1"/>
    <property type="molecule type" value="Genomic_DNA"/>
</dbReference>
<evidence type="ECO:0000313" key="4">
    <source>
        <dbReference type="EMBL" id="MCW1914977.1"/>
    </source>
</evidence>
<evidence type="ECO:0000313" key="5">
    <source>
        <dbReference type="Proteomes" id="UP001165653"/>
    </source>
</evidence>
<evidence type="ECO:0000259" key="3">
    <source>
        <dbReference type="PROSITE" id="PS50102"/>
    </source>
</evidence>
<name>A0ABT3G566_9BACT</name>
<dbReference type="InterPro" id="IPR048289">
    <property type="entry name" value="RRM2_NsCP33-like"/>
</dbReference>
<dbReference type="InterPro" id="IPR000504">
    <property type="entry name" value="RRM_dom"/>
</dbReference>
<dbReference type="Gene3D" id="3.30.70.330">
    <property type="match status" value="1"/>
</dbReference>
<protein>
    <submittedName>
        <fullName evidence="4">RNA-binding protein</fullName>
    </submittedName>
</protein>
<accession>A0ABT3G566</accession>
<dbReference type="Proteomes" id="UP001165653">
    <property type="component" value="Unassembled WGS sequence"/>
</dbReference>
<dbReference type="PROSITE" id="PS50102">
    <property type="entry name" value="RRM"/>
    <property type="match status" value="1"/>
</dbReference>
<comment type="caution">
    <text evidence="4">The sequence shown here is derived from an EMBL/GenBank/DDBJ whole genome shotgun (WGS) entry which is preliminary data.</text>
</comment>
<dbReference type="CDD" id="cd21608">
    <property type="entry name" value="RRM2_NsCP33_like"/>
    <property type="match status" value="1"/>
</dbReference>
<dbReference type="SMART" id="SM00360">
    <property type="entry name" value="RRM"/>
    <property type="match status" value="1"/>
</dbReference>
<dbReference type="InterPro" id="IPR052462">
    <property type="entry name" value="SLIRP/GR-RBP-like"/>
</dbReference>
<reference evidence="4" key="1">
    <citation type="submission" date="2022-10" db="EMBL/GenBank/DDBJ databases">
        <title>Luteolibacter sp. GHJ8, whole genome shotgun sequencing project.</title>
        <authorList>
            <person name="Zhao G."/>
            <person name="Shen L."/>
        </authorList>
    </citation>
    <scope>NUCLEOTIDE SEQUENCE</scope>
    <source>
        <strain evidence="4">GHJ8</strain>
    </source>
</reference>
<proteinExistence type="predicted"/>
<keyword evidence="5" id="KW-1185">Reference proteome</keyword>